<keyword evidence="5 7" id="KW-1133">Transmembrane helix</keyword>
<evidence type="ECO:0000313" key="9">
    <source>
        <dbReference type="EMBL" id="OGM32532.1"/>
    </source>
</evidence>
<feature type="domain" description="VTT" evidence="8">
    <location>
        <begin position="33"/>
        <end position="158"/>
    </location>
</feature>
<dbReference type="InterPro" id="IPR032818">
    <property type="entry name" value="DedA-like"/>
</dbReference>
<evidence type="ECO:0000256" key="5">
    <source>
        <dbReference type="ARBA" id="ARBA00022989"/>
    </source>
</evidence>
<keyword evidence="6 7" id="KW-0472">Membrane</keyword>
<evidence type="ECO:0000256" key="7">
    <source>
        <dbReference type="RuleBase" id="RU367016"/>
    </source>
</evidence>
<keyword evidence="3 7" id="KW-1003">Cell membrane</keyword>
<protein>
    <recommendedName>
        <fullName evidence="8">VTT domain-containing protein</fullName>
    </recommendedName>
</protein>
<evidence type="ECO:0000256" key="6">
    <source>
        <dbReference type="ARBA" id="ARBA00023136"/>
    </source>
</evidence>
<organism evidence="9 10">
    <name type="scientific">Candidatus Woesebacteria bacterium RIFCSPHIGHO2_01_FULL_44_21</name>
    <dbReference type="NCBI Taxonomy" id="1802503"/>
    <lineage>
        <taxon>Bacteria</taxon>
        <taxon>Candidatus Woeseibacteriota</taxon>
    </lineage>
</organism>
<feature type="transmembrane region" description="Helical" evidence="7">
    <location>
        <begin position="170"/>
        <end position="190"/>
    </location>
</feature>
<comment type="similarity">
    <text evidence="2 7">Belongs to the DedA family.</text>
</comment>
<accession>A0A1F7YYX6</accession>
<evidence type="ECO:0000256" key="3">
    <source>
        <dbReference type="ARBA" id="ARBA00022475"/>
    </source>
</evidence>
<evidence type="ECO:0000256" key="4">
    <source>
        <dbReference type="ARBA" id="ARBA00022692"/>
    </source>
</evidence>
<keyword evidence="4 7" id="KW-0812">Transmembrane</keyword>
<dbReference type="Proteomes" id="UP000178870">
    <property type="component" value="Unassembled WGS sequence"/>
</dbReference>
<dbReference type="GO" id="GO:0005886">
    <property type="term" value="C:plasma membrane"/>
    <property type="evidence" value="ECO:0007669"/>
    <property type="project" value="UniProtKB-SubCell"/>
</dbReference>
<proteinExistence type="inferred from homology"/>
<dbReference type="InterPro" id="IPR032816">
    <property type="entry name" value="VTT_dom"/>
</dbReference>
<feature type="transmembrane region" description="Helical" evidence="7">
    <location>
        <begin position="138"/>
        <end position="158"/>
    </location>
</feature>
<feature type="transmembrane region" description="Helical" evidence="7">
    <location>
        <begin position="55"/>
        <end position="76"/>
    </location>
</feature>
<dbReference type="AlphaFoldDB" id="A0A1F7YYX6"/>
<feature type="transmembrane region" description="Helical" evidence="7">
    <location>
        <begin position="12"/>
        <end position="35"/>
    </location>
</feature>
<sequence>MHFDLTEIIRTIGYAGLFAMVFAESGLFFGFFLPGDSLLFTAGFLASQGFFDERVLIPLFAIAAILGDSAGYWIGAKAGKWLMRQKESFFFKKSYIERARKFYDKHGGKTLILARFVPAVRTFVPIVAGMTGMNYSKFLTYNVVGGILWGSGVSAAGYFLGSRIPHVDRYLLPIILVIIFVSVLPGLIHMRKDILRLIKKNPLLRKLLRLEEEYIGETPV</sequence>
<dbReference type="PANTHER" id="PTHR30353">
    <property type="entry name" value="INNER MEMBRANE PROTEIN DEDA-RELATED"/>
    <property type="match status" value="1"/>
</dbReference>
<comment type="caution">
    <text evidence="9">The sequence shown here is derived from an EMBL/GenBank/DDBJ whole genome shotgun (WGS) entry which is preliminary data.</text>
</comment>
<comment type="subcellular location">
    <subcellularLocation>
        <location evidence="1 7">Cell membrane</location>
        <topology evidence="1 7">Multi-pass membrane protein</topology>
    </subcellularLocation>
</comment>
<gene>
    <name evidence="9" type="ORF">A2803_03435</name>
</gene>
<reference evidence="9 10" key="1">
    <citation type="journal article" date="2016" name="Nat. Commun.">
        <title>Thousands of microbial genomes shed light on interconnected biogeochemical processes in an aquifer system.</title>
        <authorList>
            <person name="Anantharaman K."/>
            <person name="Brown C.T."/>
            <person name="Hug L.A."/>
            <person name="Sharon I."/>
            <person name="Castelle C.J."/>
            <person name="Probst A.J."/>
            <person name="Thomas B.C."/>
            <person name="Singh A."/>
            <person name="Wilkins M.J."/>
            <person name="Karaoz U."/>
            <person name="Brodie E.L."/>
            <person name="Williams K.H."/>
            <person name="Hubbard S.S."/>
            <person name="Banfield J.F."/>
        </authorList>
    </citation>
    <scope>NUCLEOTIDE SEQUENCE [LARGE SCALE GENOMIC DNA]</scope>
</reference>
<evidence type="ECO:0000313" key="10">
    <source>
        <dbReference type="Proteomes" id="UP000178870"/>
    </source>
</evidence>
<dbReference type="EMBL" id="MGGP01000014">
    <property type="protein sequence ID" value="OGM32532.1"/>
    <property type="molecule type" value="Genomic_DNA"/>
</dbReference>
<name>A0A1F7YYX6_9BACT</name>
<evidence type="ECO:0000256" key="1">
    <source>
        <dbReference type="ARBA" id="ARBA00004651"/>
    </source>
</evidence>
<evidence type="ECO:0000259" key="8">
    <source>
        <dbReference type="Pfam" id="PF09335"/>
    </source>
</evidence>
<dbReference type="PANTHER" id="PTHR30353:SF0">
    <property type="entry name" value="TRANSMEMBRANE PROTEIN"/>
    <property type="match status" value="1"/>
</dbReference>
<dbReference type="Pfam" id="PF09335">
    <property type="entry name" value="VTT_dom"/>
    <property type="match status" value="1"/>
</dbReference>
<evidence type="ECO:0000256" key="2">
    <source>
        <dbReference type="ARBA" id="ARBA00010792"/>
    </source>
</evidence>